<protein>
    <recommendedName>
        <fullName evidence="3">Phosphoglycerate mutase</fullName>
    </recommendedName>
</protein>
<dbReference type="PANTHER" id="PTHR16469">
    <property type="entry name" value="UBIQUITIN-ASSOCIATED AND SH3 DOMAIN-CONTAINING BA-RELATED"/>
    <property type="match status" value="1"/>
</dbReference>
<dbReference type="Pfam" id="PF00300">
    <property type="entry name" value="His_Phos_1"/>
    <property type="match status" value="1"/>
</dbReference>
<dbReference type="PANTHER" id="PTHR16469:SF27">
    <property type="entry name" value="UBIQUITIN-ASSOCIATED AND SH3 DOMAIN-CONTAINING BA-RELATED"/>
    <property type="match status" value="1"/>
</dbReference>
<name>A0AAE1JLM8_9FABA</name>
<dbReference type="EMBL" id="JAWXYG010000006">
    <property type="protein sequence ID" value="KAK4270568.1"/>
    <property type="molecule type" value="Genomic_DNA"/>
</dbReference>
<dbReference type="InterPro" id="IPR029033">
    <property type="entry name" value="His_PPase_superfam"/>
</dbReference>
<organism evidence="1 2">
    <name type="scientific">Acacia crassicarpa</name>
    <name type="common">northern wattle</name>
    <dbReference type="NCBI Taxonomy" id="499986"/>
    <lineage>
        <taxon>Eukaryota</taxon>
        <taxon>Viridiplantae</taxon>
        <taxon>Streptophyta</taxon>
        <taxon>Embryophyta</taxon>
        <taxon>Tracheophyta</taxon>
        <taxon>Spermatophyta</taxon>
        <taxon>Magnoliopsida</taxon>
        <taxon>eudicotyledons</taxon>
        <taxon>Gunneridae</taxon>
        <taxon>Pentapetalae</taxon>
        <taxon>rosids</taxon>
        <taxon>fabids</taxon>
        <taxon>Fabales</taxon>
        <taxon>Fabaceae</taxon>
        <taxon>Caesalpinioideae</taxon>
        <taxon>mimosoid clade</taxon>
        <taxon>Acacieae</taxon>
        <taxon>Acacia</taxon>
    </lineage>
</organism>
<dbReference type="Proteomes" id="UP001293593">
    <property type="component" value="Unassembled WGS sequence"/>
</dbReference>
<evidence type="ECO:0008006" key="3">
    <source>
        <dbReference type="Google" id="ProtNLM"/>
    </source>
</evidence>
<dbReference type="InterPro" id="IPR051710">
    <property type="entry name" value="Phosphatase_SH3-domain"/>
</dbReference>
<evidence type="ECO:0000313" key="1">
    <source>
        <dbReference type="EMBL" id="KAK4270568.1"/>
    </source>
</evidence>
<dbReference type="InterPro" id="IPR013078">
    <property type="entry name" value="His_Pase_superF_clade-1"/>
</dbReference>
<accession>A0AAE1JLM8</accession>
<gene>
    <name evidence="1" type="ORF">QN277_023588</name>
</gene>
<dbReference type="PIRSF" id="PIRSF015897">
    <property type="entry name" value="PRIB5"/>
    <property type="match status" value="1"/>
</dbReference>
<keyword evidence="2" id="KW-1185">Reference proteome</keyword>
<dbReference type="FunFam" id="3.40.50.1240:FF:000039">
    <property type="entry name" value="Phosphoglycerate mutase family protein"/>
    <property type="match status" value="1"/>
</dbReference>
<reference evidence="1" key="1">
    <citation type="submission" date="2023-10" db="EMBL/GenBank/DDBJ databases">
        <title>Chromosome-level genome of the transformable northern wattle, Acacia crassicarpa.</title>
        <authorList>
            <person name="Massaro I."/>
            <person name="Sinha N.R."/>
            <person name="Poethig S."/>
            <person name="Leichty A.R."/>
        </authorList>
    </citation>
    <scope>NUCLEOTIDE SEQUENCE</scope>
    <source>
        <strain evidence="1">Acra3RX</strain>
        <tissue evidence="1">Leaf</tissue>
    </source>
</reference>
<sequence length="264" mass="29705">MASKETHNKRPDFYQNVVVMRHGDRMDNFDPHWVTTAPRPWDPPLIHDGRVRAFNTGRKFRNGLGYPIDRVFVSPFLRCIQTASEVVSALCVLRDDPSIHTSDGLPIDSSKVKVSVELGLCEMMSREAIIPALAPKDGNWGFDVTEREAMLPAGTMDKNAKRVYKELPKWEEPVLGTRARYEQVIKDLADNYHTENLLLVTHGEGVGVALSAFLKNATVYEVDYCAYVELKRPIFKEDQSFKVGEFEVLTPSGQTGVGYFLPSA</sequence>
<dbReference type="InterPro" id="IPR012398">
    <property type="entry name" value="PRIB5"/>
</dbReference>
<dbReference type="CDD" id="cd07067">
    <property type="entry name" value="HP_PGM_like"/>
    <property type="match status" value="1"/>
</dbReference>
<dbReference type="AlphaFoldDB" id="A0AAE1JLM8"/>
<proteinExistence type="predicted"/>
<dbReference type="SUPFAM" id="SSF53254">
    <property type="entry name" value="Phosphoglycerate mutase-like"/>
    <property type="match status" value="1"/>
</dbReference>
<dbReference type="Gene3D" id="3.40.50.1240">
    <property type="entry name" value="Phosphoglycerate mutase-like"/>
    <property type="match status" value="1"/>
</dbReference>
<comment type="caution">
    <text evidence="1">The sequence shown here is derived from an EMBL/GenBank/DDBJ whole genome shotgun (WGS) entry which is preliminary data.</text>
</comment>
<evidence type="ECO:0000313" key="2">
    <source>
        <dbReference type="Proteomes" id="UP001293593"/>
    </source>
</evidence>